<feature type="transmembrane region" description="Helical" evidence="1">
    <location>
        <begin position="289"/>
        <end position="312"/>
    </location>
</feature>
<feature type="transmembrane region" description="Helical" evidence="1">
    <location>
        <begin position="354"/>
        <end position="374"/>
    </location>
</feature>
<dbReference type="PROSITE" id="PS51257">
    <property type="entry name" value="PROKAR_LIPOPROTEIN"/>
    <property type="match status" value="1"/>
</dbReference>
<evidence type="ECO:0000313" key="3">
    <source>
        <dbReference type="Proteomes" id="UP000007581"/>
    </source>
</evidence>
<gene>
    <name evidence="2" type="ORF">RTTH1527_01200</name>
</gene>
<feature type="transmembrane region" description="Helical" evidence="1">
    <location>
        <begin position="324"/>
        <end position="342"/>
    </location>
</feature>
<keyword evidence="3" id="KW-1185">Reference proteome</keyword>
<dbReference type="InterPro" id="IPR036259">
    <property type="entry name" value="MFS_trans_sf"/>
</dbReference>
<evidence type="ECO:0008006" key="4">
    <source>
        <dbReference type="Google" id="ProtNLM"/>
    </source>
</evidence>
<organism evidence="2 3">
    <name type="scientific">Rickettsia typhi str. TH1527</name>
    <dbReference type="NCBI Taxonomy" id="1003201"/>
    <lineage>
        <taxon>Bacteria</taxon>
        <taxon>Pseudomonadati</taxon>
        <taxon>Pseudomonadota</taxon>
        <taxon>Alphaproteobacteria</taxon>
        <taxon>Rickettsiales</taxon>
        <taxon>Rickettsiaceae</taxon>
        <taxon>Rickettsieae</taxon>
        <taxon>Rickettsia</taxon>
        <taxon>typhus group</taxon>
    </lineage>
</organism>
<feature type="transmembrane region" description="Helical" evidence="1">
    <location>
        <begin position="12"/>
        <end position="31"/>
    </location>
</feature>
<feature type="transmembrane region" description="Helical" evidence="1">
    <location>
        <begin position="240"/>
        <end position="256"/>
    </location>
</feature>
<dbReference type="Proteomes" id="UP000007581">
    <property type="component" value="Chromosome"/>
</dbReference>
<sequence>MTLKNDYKTIFFSLFGIFIFSCINAINFYNFKIFLLIKNLGGEQINNINQTKFIGSIIAGFSLTQLINKLSNKIIILISLSLLIICTINLIILNNYTLIKINFILINFGIFSYFTSITLDIIEISKDKKYLFLACIILLWACGNLMIDLLNPFIKLTNNTMVICALLYCINILTEFRHDNHTSNKLHLNFKFSSLIKNIELQLLTGFIVSYITLNILWYYEAFALKKQLALINLKLILKYIFLAICFSIIPICYILNKINKYFANLALNTILLICFILLPIHGTNKNLNILYIILIGNCLGAIFICNILILIAKFRDYELRTALLSYFSMCSIGIYAGALSSHIPYGTINGSDVLFSVFSIIGSFVTYHFWYFIKYKLYRF</sequence>
<reference evidence="2" key="1">
    <citation type="submission" date="2012-03" db="EMBL/GenBank/DDBJ databases">
        <authorList>
            <person name="Johnson S.L."/>
            <person name="Sims D."/>
            <person name="Han S."/>
            <person name="Bruce D.C."/>
            <person name="Dasch G.A."/>
        </authorList>
    </citation>
    <scope>NUCLEOTIDE SEQUENCE [LARGE SCALE GENOMIC DNA]</scope>
    <source>
        <strain evidence="2">TH1527</strain>
    </source>
</reference>
<dbReference type="RefSeq" id="WP_011190713.1">
    <property type="nucleotide sequence ID" value="NC_017066.1"/>
</dbReference>
<feature type="transmembrane region" description="Helical" evidence="1">
    <location>
        <begin position="74"/>
        <end position="93"/>
    </location>
</feature>
<feature type="transmembrane region" description="Helical" evidence="1">
    <location>
        <begin position="199"/>
        <end position="220"/>
    </location>
</feature>
<dbReference type="EMBL" id="CP003397">
    <property type="protein sequence ID" value="AFE54105.1"/>
    <property type="molecule type" value="Genomic_DNA"/>
</dbReference>
<feature type="transmembrane region" description="Helical" evidence="1">
    <location>
        <begin position="131"/>
        <end position="154"/>
    </location>
</feature>
<proteinExistence type="predicted"/>
<feature type="transmembrane region" description="Helical" evidence="1">
    <location>
        <begin position="99"/>
        <end position="119"/>
    </location>
</feature>
<feature type="transmembrane region" description="Helical" evidence="1">
    <location>
        <begin position="263"/>
        <end position="283"/>
    </location>
</feature>
<evidence type="ECO:0000313" key="2">
    <source>
        <dbReference type="EMBL" id="AFE54105.1"/>
    </source>
</evidence>
<keyword evidence="1" id="KW-0812">Transmembrane</keyword>
<evidence type="ECO:0000256" key="1">
    <source>
        <dbReference type="SAM" id="Phobius"/>
    </source>
</evidence>
<protein>
    <recommendedName>
        <fullName evidence="4">MFS transporter</fullName>
    </recommendedName>
</protein>
<name>A0ABN4ACP2_RICTP</name>
<dbReference type="SUPFAM" id="SSF103473">
    <property type="entry name" value="MFS general substrate transporter"/>
    <property type="match status" value="1"/>
</dbReference>
<keyword evidence="1" id="KW-0472">Membrane</keyword>
<keyword evidence="1" id="KW-1133">Transmembrane helix</keyword>
<accession>A0ABN4ACP2</accession>